<dbReference type="InterPro" id="IPR036513">
    <property type="entry name" value="STAS_dom_sf"/>
</dbReference>
<dbReference type="SUPFAM" id="SSF52091">
    <property type="entry name" value="SpoIIaa-like"/>
    <property type="match status" value="1"/>
</dbReference>
<comment type="similarity">
    <text evidence="1 4">Belongs to the anti-sigma-factor antagonist family.</text>
</comment>
<feature type="domain" description="STAS" evidence="5">
    <location>
        <begin position="16"/>
        <end position="110"/>
    </location>
</feature>
<evidence type="ECO:0000256" key="1">
    <source>
        <dbReference type="ARBA" id="ARBA00009013"/>
    </source>
</evidence>
<dbReference type="RefSeq" id="WP_093194487.1">
    <property type="nucleotide sequence ID" value="NZ_FNEV01000010.1"/>
</dbReference>
<comment type="function">
    <text evidence="3">Positive regulator of sigma-B activity. Non-phosphorylated RsbV binds to RsbW, preventing its association with sigma-B. When phosphorylated, releases RsbW, which is then free to complex with and inactivate sigma-B.</text>
</comment>
<evidence type="ECO:0000259" key="5">
    <source>
        <dbReference type="PROSITE" id="PS50801"/>
    </source>
</evidence>
<dbReference type="STRING" id="86666.SAMN04490247_2809"/>
<dbReference type="Gene3D" id="3.30.750.24">
    <property type="entry name" value="STAS domain"/>
    <property type="match status" value="1"/>
</dbReference>
<keyword evidence="2" id="KW-0597">Phosphoprotein</keyword>
<dbReference type="GO" id="GO:0043856">
    <property type="term" value="F:anti-sigma factor antagonist activity"/>
    <property type="evidence" value="ECO:0007669"/>
    <property type="project" value="InterPro"/>
</dbReference>
<sequence length="110" mass="12314">MNLNIDVKQPEERYSVMTLEGEVDAFTAPKLKEELLPLTEAENALVEVDLGGVNYMDSTGLGTFISALKSTKEHGSRMRLVQMEDRVYRLFKITGLTEIMEIDTSVRGGM</sequence>
<evidence type="ECO:0000256" key="2">
    <source>
        <dbReference type="ARBA" id="ARBA00022553"/>
    </source>
</evidence>
<accession>A0A1G8VRS6</accession>
<evidence type="ECO:0000313" key="6">
    <source>
        <dbReference type="EMBL" id="SDJ67890.1"/>
    </source>
</evidence>
<proteinExistence type="inferred from homology"/>
<gene>
    <name evidence="6" type="ORF">SAMN04490247_2809</name>
</gene>
<dbReference type="NCBIfam" id="TIGR00377">
    <property type="entry name" value="ant_ant_sig"/>
    <property type="match status" value="1"/>
</dbReference>
<dbReference type="EMBL" id="FNEV01000010">
    <property type="protein sequence ID" value="SDJ67890.1"/>
    <property type="molecule type" value="Genomic_DNA"/>
</dbReference>
<dbReference type="PROSITE" id="PS50801">
    <property type="entry name" value="STAS"/>
    <property type="match status" value="1"/>
</dbReference>
<dbReference type="AlphaFoldDB" id="A0A1G8VRS6"/>
<name>A0A1G8VRS6_9BACI</name>
<evidence type="ECO:0000256" key="4">
    <source>
        <dbReference type="RuleBase" id="RU003749"/>
    </source>
</evidence>
<keyword evidence="7" id="KW-1185">Reference proteome</keyword>
<dbReference type="PANTHER" id="PTHR33495:SF9">
    <property type="entry name" value="ANTI-SIGMA-B FACTOR ANTAGONIST"/>
    <property type="match status" value="1"/>
</dbReference>
<dbReference type="InterPro" id="IPR002645">
    <property type="entry name" value="STAS_dom"/>
</dbReference>
<dbReference type="Pfam" id="PF01740">
    <property type="entry name" value="STAS"/>
    <property type="match status" value="1"/>
</dbReference>
<organism evidence="6 7">
    <name type="scientific">Salimicrobium halophilum</name>
    <dbReference type="NCBI Taxonomy" id="86666"/>
    <lineage>
        <taxon>Bacteria</taxon>
        <taxon>Bacillati</taxon>
        <taxon>Bacillota</taxon>
        <taxon>Bacilli</taxon>
        <taxon>Bacillales</taxon>
        <taxon>Bacillaceae</taxon>
        <taxon>Salimicrobium</taxon>
    </lineage>
</organism>
<dbReference type="InterPro" id="IPR003658">
    <property type="entry name" value="Anti-sigma_ant"/>
</dbReference>
<dbReference type="Proteomes" id="UP000199225">
    <property type="component" value="Unassembled WGS sequence"/>
</dbReference>
<protein>
    <recommendedName>
        <fullName evidence="4">Anti-sigma factor antagonist</fullName>
    </recommendedName>
</protein>
<dbReference type="CDD" id="cd07043">
    <property type="entry name" value="STAS_anti-anti-sigma_factors"/>
    <property type="match status" value="1"/>
</dbReference>
<evidence type="ECO:0000256" key="3">
    <source>
        <dbReference type="ARBA" id="ARBA00024670"/>
    </source>
</evidence>
<dbReference type="PANTHER" id="PTHR33495">
    <property type="entry name" value="ANTI-SIGMA FACTOR ANTAGONIST TM_1081-RELATED-RELATED"/>
    <property type="match status" value="1"/>
</dbReference>
<evidence type="ECO:0000313" key="7">
    <source>
        <dbReference type="Proteomes" id="UP000199225"/>
    </source>
</evidence>
<reference evidence="7" key="1">
    <citation type="submission" date="2016-10" db="EMBL/GenBank/DDBJ databases">
        <authorList>
            <person name="Varghese N."/>
            <person name="Submissions S."/>
        </authorList>
    </citation>
    <scope>NUCLEOTIDE SEQUENCE [LARGE SCALE GENOMIC DNA]</scope>
    <source>
        <strain evidence="7">DSM 4771</strain>
    </source>
</reference>
<dbReference type="OrthoDB" id="9793697at2"/>